<dbReference type="CDD" id="cd13520">
    <property type="entry name" value="PBP2_TAXI_TRAP"/>
    <property type="match status" value="1"/>
</dbReference>
<dbReference type="NCBIfam" id="TIGR02122">
    <property type="entry name" value="TRAP_TAXI"/>
    <property type="match status" value="1"/>
</dbReference>
<keyword evidence="1" id="KW-0732">Signal</keyword>
<keyword evidence="3" id="KW-1185">Reference proteome</keyword>
<dbReference type="Proteomes" id="UP001301140">
    <property type="component" value="Unassembled WGS sequence"/>
</dbReference>
<sequence>MLARKTVLCAVFGLASAAMVTTWGAARGESLELEDQFLSLGTSSVGGTWYPLGGAMASVISNAYPELKITAEVTGGTIDNLKLMRNDQLELALSTNAEAYLAYNGEGDFDEKIQNFAGVTGGHGIFWQLYTLKSTGIASIRDLKDKRVSLGAAGSIGNGIGETIIEAHGLEMNEDWQPEYISHGDGPGALRDGRIDAALIISSFPTGPLTDITSTDGADVVFLNPEPEILDKLIAERPYWSKAPIPAGVYNGHDQDIPGSFGVFTILIAKNELSENAVYAVTKALLENADELGSIHALGKEWTPEHATRGIKGVIPFHPGAEKYLKEKGLL</sequence>
<evidence type="ECO:0000313" key="3">
    <source>
        <dbReference type="Proteomes" id="UP001301140"/>
    </source>
</evidence>
<dbReference type="Pfam" id="PF16868">
    <property type="entry name" value="NMT1_3"/>
    <property type="match status" value="1"/>
</dbReference>
<feature type="chain" id="PRO_5042881484" evidence="1">
    <location>
        <begin position="26"/>
        <end position="331"/>
    </location>
</feature>
<proteinExistence type="predicted"/>
<organism evidence="2 3">
    <name type="scientific">Marinimicrococcus flavescens</name>
    <dbReference type="NCBI Taxonomy" id="3031815"/>
    <lineage>
        <taxon>Bacteria</taxon>
        <taxon>Pseudomonadati</taxon>
        <taxon>Pseudomonadota</taxon>
        <taxon>Alphaproteobacteria</taxon>
        <taxon>Geminicoccales</taxon>
        <taxon>Geminicoccaceae</taxon>
        <taxon>Marinimicrococcus</taxon>
    </lineage>
</organism>
<dbReference type="SUPFAM" id="SSF53850">
    <property type="entry name" value="Periplasmic binding protein-like II"/>
    <property type="match status" value="1"/>
</dbReference>
<dbReference type="PANTHER" id="PTHR42941">
    <property type="entry name" value="SLL1037 PROTEIN"/>
    <property type="match status" value="1"/>
</dbReference>
<gene>
    <name evidence="2" type="ORF">PZ740_11340</name>
</gene>
<feature type="signal peptide" evidence="1">
    <location>
        <begin position="1"/>
        <end position="25"/>
    </location>
</feature>
<comment type="caution">
    <text evidence="2">The sequence shown here is derived from an EMBL/GenBank/DDBJ whole genome shotgun (WGS) entry which is preliminary data.</text>
</comment>
<name>A0AAP3XS25_9PROT</name>
<evidence type="ECO:0000256" key="1">
    <source>
        <dbReference type="SAM" id="SignalP"/>
    </source>
</evidence>
<dbReference type="RefSeq" id="WP_327789392.1">
    <property type="nucleotide sequence ID" value="NZ_JARGEQ010000102.1"/>
</dbReference>
<protein>
    <submittedName>
        <fullName evidence="2">TAXI family TRAP transporter solute-binding subunit</fullName>
    </submittedName>
</protein>
<accession>A0AAP3XS25</accession>
<dbReference type="AlphaFoldDB" id="A0AAP3XS25"/>
<evidence type="ECO:0000313" key="2">
    <source>
        <dbReference type="EMBL" id="MDF1586971.1"/>
    </source>
</evidence>
<dbReference type="EMBL" id="JARGEQ010000102">
    <property type="protein sequence ID" value="MDF1586971.1"/>
    <property type="molecule type" value="Genomic_DNA"/>
</dbReference>
<dbReference type="PANTHER" id="PTHR42941:SF1">
    <property type="entry name" value="SLL1037 PROTEIN"/>
    <property type="match status" value="1"/>
</dbReference>
<dbReference type="Gene3D" id="3.40.190.10">
    <property type="entry name" value="Periplasmic binding protein-like II"/>
    <property type="match status" value="2"/>
</dbReference>
<reference evidence="2 3" key="1">
    <citation type="submission" date="2023-03" db="EMBL/GenBank/DDBJ databases">
        <title>YIM 152171 draft genome.</title>
        <authorList>
            <person name="Yang Z."/>
        </authorList>
    </citation>
    <scope>NUCLEOTIDE SEQUENCE [LARGE SCALE GENOMIC DNA]</scope>
    <source>
        <strain evidence="2 3">YIM 152171</strain>
    </source>
</reference>
<dbReference type="InterPro" id="IPR011852">
    <property type="entry name" value="TRAP_TAXI"/>
</dbReference>